<gene>
    <name evidence="1" type="ordered locus">Rfer_4365</name>
</gene>
<reference evidence="2" key="1">
    <citation type="submission" date="2006-02" db="EMBL/GenBank/DDBJ databases">
        <title>Complete sequence of plasmid 1 of Rhodoferax ferrireducens DSM 15236.</title>
        <authorList>
            <person name="Copeland A."/>
            <person name="Lucas S."/>
            <person name="Lapidus A."/>
            <person name="Barry K."/>
            <person name="Detter J.C."/>
            <person name="Glavina del Rio T."/>
            <person name="Hammon N."/>
            <person name="Israni S."/>
            <person name="Pitluck S."/>
            <person name="Brettin T."/>
            <person name="Bruce D."/>
            <person name="Han C."/>
            <person name="Tapia R."/>
            <person name="Gilna P."/>
            <person name="Kiss H."/>
            <person name="Schmutz J."/>
            <person name="Larimer F."/>
            <person name="Land M."/>
            <person name="Kyrpides N."/>
            <person name="Ivanova N."/>
            <person name="Richardson P."/>
        </authorList>
    </citation>
    <scope>NUCLEOTIDE SEQUENCE [LARGE SCALE GENOMIC DNA]</scope>
    <source>
        <strain evidence="2">ATCC BAA-621 / DSM 15236 / T118</strain>
        <plasmid evidence="2">Plasmid pDSM15236</plasmid>
    </source>
</reference>
<dbReference type="AlphaFoldDB" id="Q21Q94"/>
<keyword evidence="1" id="KW-0614">Plasmid</keyword>
<proteinExistence type="predicted"/>
<sequence length="241" mass="27224">MQRDLTIGKHPILLGRLWPQVLHHWTADELQSFLKQNRFPANTWRDQQEGRRQAAIEALTSGISVPQEVLKEDASIAEDSEMQIKAAAGWAKFETRMADLRTSFEVFIGYVLTMDIYRSRIKSLLAEMLRQRRTGGPHQMVVTHQDWTLTLKVSGANQKAHGPFGAYGGQYRRVIVTAGVDTLISGWLHTIAWDLVESVLTEFLIDGAFTFDDIWFFTGVGWQPTRNTLVVVTSKPQALAA</sequence>
<evidence type="ECO:0000313" key="1">
    <source>
        <dbReference type="EMBL" id="ABD72051.1"/>
    </source>
</evidence>
<geneLocation type="plasmid" evidence="2">
    <name>pDSM15236</name>
</geneLocation>
<dbReference type="EMBL" id="CP000268">
    <property type="protein sequence ID" value="ABD72051.1"/>
    <property type="molecule type" value="Genomic_DNA"/>
</dbReference>
<accession>Q21Q94</accession>
<name>Q21Q94_ALBFT</name>
<evidence type="ECO:0000313" key="2">
    <source>
        <dbReference type="Proteomes" id="UP000008332"/>
    </source>
</evidence>
<keyword evidence="2" id="KW-1185">Reference proteome</keyword>
<dbReference type="HOGENOM" id="CLU_1151123_0_0_4"/>
<dbReference type="Proteomes" id="UP000008332">
    <property type="component" value="Plasmid unnamed1"/>
</dbReference>
<protein>
    <submittedName>
        <fullName evidence="1">Uncharacterized protein</fullName>
    </submittedName>
</protein>
<organism evidence="1 2">
    <name type="scientific">Albidiferax ferrireducens (strain ATCC BAA-621 / DSM 15236 / T118)</name>
    <name type="common">Rhodoferax ferrireducens</name>
    <dbReference type="NCBI Taxonomy" id="338969"/>
    <lineage>
        <taxon>Bacteria</taxon>
        <taxon>Pseudomonadati</taxon>
        <taxon>Pseudomonadota</taxon>
        <taxon>Betaproteobacteria</taxon>
        <taxon>Burkholderiales</taxon>
        <taxon>Comamonadaceae</taxon>
        <taxon>Rhodoferax</taxon>
    </lineage>
</organism>
<dbReference type="KEGG" id="rfr:Rfer_4365"/>
<dbReference type="RefSeq" id="WP_011458688.1">
    <property type="nucleotide sequence ID" value="NC_007901.1"/>
</dbReference>